<dbReference type="Gene3D" id="2.60.40.2070">
    <property type="match status" value="1"/>
</dbReference>
<keyword evidence="3" id="KW-1185">Reference proteome</keyword>
<feature type="signal peptide" evidence="1">
    <location>
        <begin position="1"/>
        <end position="22"/>
    </location>
</feature>
<dbReference type="InterPro" id="IPR042186">
    <property type="entry name" value="FimD_plug_dom"/>
</dbReference>
<dbReference type="GO" id="GO:0009279">
    <property type="term" value="C:cell outer membrane"/>
    <property type="evidence" value="ECO:0007669"/>
    <property type="project" value="TreeGrafter"/>
</dbReference>
<dbReference type="RefSeq" id="WP_171259079.1">
    <property type="nucleotide sequence ID" value="NZ_FMYK01000003.1"/>
</dbReference>
<dbReference type="InterPro" id="IPR043142">
    <property type="entry name" value="PapC-like_C_sf"/>
</dbReference>
<dbReference type="Gene3D" id="2.60.40.3110">
    <property type="match status" value="1"/>
</dbReference>
<keyword evidence="1" id="KW-0732">Signal</keyword>
<dbReference type="Gene3D" id="2.60.40.2610">
    <property type="entry name" value="Outer membrane usher protein FimD, plug domain"/>
    <property type="match status" value="1"/>
</dbReference>
<reference evidence="3" key="1">
    <citation type="submission" date="2016-09" db="EMBL/GenBank/DDBJ databases">
        <authorList>
            <person name="Varghese N."/>
            <person name="Submissions S."/>
        </authorList>
    </citation>
    <scope>NUCLEOTIDE SEQUENCE [LARGE SCALE GENOMIC DNA]</scope>
    <source>
        <strain evidence="3">ANC 3699</strain>
    </source>
</reference>
<evidence type="ECO:0000256" key="1">
    <source>
        <dbReference type="SAM" id="SignalP"/>
    </source>
</evidence>
<proteinExistence type="predicted"/>
<name>A0A1G6JVE0_9GAMM</name>
<sequence>MKKKLLALLIISQIYPSTVSFAADVAISHSEEYLMQLWVNGVDQQRDVIFKKTEHSIWVACVDLDGTFIDIAQLKQQTIQNTLYCDVNHAGLTSQIDDSSQTLQINLPASGLSSNQVLNKYQGYITTPAPFGAYLDYEAYYAKHARQADNSMLNIRNELGVFWKNALFTHAMLTKREEFNQQENRDTTRLFSNLSIEYPQHMSTLQFGDITTASTANTRGFYFAGVQYGTNFISRPGFVYWNVPQIQGSALTPSTVDLYINGVRSYNSRVNPGEFNIESGAFLNGDGTAQLVVEDILGNRQVQNIELFVSDRLLRPNLADYQFSAGKIRYNYDQDSDDYRESFASAYYRKGMTSKWSLGGTIQYSDDIQNAGLLSTHYIRHFGVLDLGAGWSHADASSGYSRDGHTLSIGFEKNTARYNIGANTQFYSQDYQMLGMEQGAEVSERESLAYIGFNQVPFFGNISLNYIERIPHKNSNTEESQIFAIRGGRALSRNLYFNYGVQHERHTEDDVSFDLALTYQFDEKRSAYLNHDQDATTLNFTKADAEHVGIDYDIGVAKLHGTTASQGNASDDYAANAQTRLKSNLGDLTLKYYQSEQRRNYQANFKGALTWLGGAFNFTKAVDYPFSLIRIEDSPNIDVFRNNTFIGKTNKNGTLFVHRLIPYTQQVLSFNPNQLEIEDQVSTTKQTLVPLPSRGYVLDFPVVKTREITFRIVAEDGKEIPVGSLLSVDQNGLDLSPVGKAGLVTLYGIIPNINHAFSVQTGVDSQCHFQHQTAQSTSLDIGQVIEVTCLTGAGK</sequence>
<protein>
    <submittedName>
        <fullName evidence="2">Outer membrane usher protein</fullName>
    </submittedName>
</protein>
<dbReference type="Proteomes" id="UP000242317">
    <property type="component" value="Unassembled WGS sequence"/>
</dbReference>
<evidence type="ECO:0000313" key="2">
    <source>
        <dbReference type="EMBL" id="SDC22712.1"/>
    </source>
</evidence>
<gene>
    <name evidence="2" type="ORF">SAMN05421749_103468</name>
</gene>
<dbReference type="GO" id="GO:0015473">
    <property type="term" value="F:fimbrial usher porin activity"/>
    <property type="evidence" value="ECO:0007669"/>
    <property type="project" value="InterPro"/>
</dbReference>
<dbReference type="EMBL" id="FMYK01000003">
    <property type="protein sequence ID" value="SDC22712.1"/>
    <property type="molecule type" value="Genomic_DNA"/>
</dbReference>
<dbReference type="PANTHER" id="PTHR30451:SF5">
    <property type="entry name" value="SLR0019 PROTEIN"/>
    <property type="match status" value="1"/>
</dbReference>
<dbReference type="InterPro" id="IPR000015">
    <property type="entry name" value="Fimb_usher"/>
</dbReference>
<dbReference type="Pfam" id="PF00577">
    <property type="entry name" value="Usher"/>
    <property type="match status" value="1"/>
</dbReference>
<accession>A0A1G6JVE0</accession>
<dbReference type="AlphaFoldDB" id="A0A1G6JVE0"/>
<dbReference type="PANTHER" id="PTHR30451">
    <property type="entry name" value="OUTER MEMBRANE USHER PROTEIN"/>
    <property type="match status" value="1"/>
</dbReference>
<evidence type="ECO:0000313" key="3">
    <source>
        <dbReference type="Proteomes" id="UP000242317"/>
    </source>
</evidence>
<organism evidence="2 3">
    <name type="scientific">Acinetobacter marinus</name>
    <dbReference type="NCBI Taxonomy" id="281375"/>
    <lineage>
        <taxon>Bacteria</taxon>
        <taxon>Pseudomonadati</taxon>
        <taxon>Pseudomonadota</taxon>
        <taxon>Gammaproteobacteria</taxon>
        <taxon>Moraxellales</taxon>
        <taxon>Moraxellaceae</taxon>
        <taxon>Acinetobacter</taxon>
    </lineage>
</organism>
<dbReference type="GO" id="GO:0009297">
    <property type="term" value="P:pilus assembly"/>
    <property type="evidence" value="ECO:0007669"/>
    <property type="project" value="InterPro"/>
</dbReference>
<feature type="chain" id="PRO_5017302693" evidence="1">
    <location>
        <begin position="23"/>
        <end position="795"/>
    </location>
</feature>